<dbReference type="EMBL" id="QEQD01000003">
    <property type="protein sequence ID" value="RDF04993.1"/>
    <property type="molecule type" value="Genomic_DNA"/>
</dbReference>
<keyword evidence="4 6" id="KW-0378">Hydrolase</keyword>
<keyword evidence="2 6" id="KW-0699">rRNA-binding</keyword>
<dbReference type="EC" id="3.1.-.-" evidence="6"/>
<comment type="caution">
    <text evidence="8">The sequence shown here is derived from an EMBL/GenBank/DDBJ whole genome shotgun (WGS) entry which is preliminary data.</text>
</comment>
<dbReference type="Proteomes" id="UP000253999">
    <property type="component" value="Unassembled WGS sequence"/>
</dbReference>
<dbReference type="SUPFAM" id="SSF160443">
    <property type="entry name" value="SMR domain-like"/>
    <property type="match status" value="1"/>
</dbReference>
<evidence type="ECO:0000256" key="1">
    <source>
        <dbReference type="ARBA" id="ARBA00022722"/>
    </source>
</evidence>
<dbReference type="RefSeq" id="WP_111312747.1">
    <property type="nucleotide sequence ID" value="NZ_JAUPSI010000044.1"/>
</dbReference>
<evidence type="ECO:0000313" key="8">
    <source>
        <dbReference type="EMBL" id="RDF04993.1"/>
    </source>
</evidence>
<keyword evidence="1 6" id="KW-0540">Nuclease</keyword>
<feature type="domain" description="Smr" evidence="7">
    <location>
        <begin position="92"/>
        <end position="167"/>
    </location>
</feature>
<gene>
    <name evidence="6" type="primary">smrB</name>
    <name evidence="8" type="ORF">DPV98_04115</name>
</gene>
<evidence type="ECO:0000313" key="9">
    <source>
        <dbReference type="Proteomes" id="UP000253999"/>
    </source>
</evidence>
<comment type="function">
    <text evidence="6">Acts as a ribosome collision sensor. Detects stalled/collided disomes (pairs of ribosomes where the leading ribosome is stalled and a second ribosome has collided with it) and endonucleolytically cleaves mRNA at the 5' boundary of the stalled ribosome. Stalled/collided disomes form a new interface (primarily via the 30S subunits) that binds SmrB. Cleaved mRNA becomes available for tmRNA ligation, leading to ribosomal subunit dissociation and rescue of stalled ribosomes.</text>
</comment>
<dbReference type="InterPro" id="IPR002625">
    <property type="entry name" value="Smr_dom"/>
</dbReference>
<dbReference type="GO" id="GO:0072344">
    <property type="term" value="P:rescue of stalled ribosome"/>
    <property type="evidence" value="ECO:0007669"/>
    <property type="project" value="UniProtKB-UniRule"/>
</dbReference>
<dbReference type="PANTHER" id="PTHR35562">
    <property type="entry name" value="DNA ENDONUCLEASE SMRA-RELATED"/>
    <property type="match status" value="1"/>
</dbReference>
<dbReference type="GO" id="GO:0016787">
    <property type="term" value="F:hydrolase activity"/>
    <property type="evidence" value="ECO:0007669"/>
    <property type="project" value="UniProtKB-KW"/>
</dbReference>
<evidence type="ECO:0000256" key="4">
    <source>
        <dbReference type="ARBA" id="ARBA00022801"/>
    </source>
</evidence>
<dbReference type="PROSITE" id="PS50828">
    <property type="entry name" value="SMR"/>
    <property type="match status" value="1"/>
</dbReference>
<evidence type="ECO:0000256" key="2">
    <source>
        <dbReference type="ARBA" id="ARBA00022730"/>
    </source>
</evidence>
<dbReference type="Pfam" id="PF01713">
    <property type="entry name" value="Smr"/>
    <property type="match status" value="1"/>
</dbReference>
<comment type="subunit">
    <text evidence="6">Associates with collided ribosomes, but not with correctly translating polysomes.</text>
</comment>
<dbReference type="HAMAP" id="MF_01042">
    <property type="entry name" value="SmrB"/>
    <property type="match status" value="1"/>
</dbReference>
<accession>A0A369ZE33</accession>
<evidence type="ECO:0000259" key="7">
    <source>
        <dbReference type="PROSITE" id="PS50828"/>
    </source>
</evidence>
<dbReference type="InterPro" id="IPR022990">
    <property type="entry name" value="SmrB-like"/>
</dbReference>
<comment type="similarity">
    <text evidence="6">Belongs to the SmrB family.</text>
</comment>
<dbReference type="NCBIfam" id="NF003432">
    <property type="entry name" value="PRK04946.1"/>
    <property type="match status" value="1"/>
</dbReference>
<reference evidence="8 9" key="1">
    <citation type="submission" date="2018-05" db="EMBL/GenBank/DDBJ databases">
        <title>Draft Genome Sequences for a Diverse set of 7 Haemophilus Species.</title>
        <authorList>
            <person name="Nichols M."/>
            <person name="Topaz N."/>
            <person name="Wang X."/>
            <person name="Wang X."/>
            <person name="Boxrud D."/>
        </authorList>
    </citation>
    <scope>NUCLEOTIDE SEQUENCE [LARGE SCALE GENOMIC DNA]</scope>
    <source>
        <strain evidence="8 9">C2010039593</strain>
    </source>
</reference>
<dbReference type="GO" id="GO:0004521">
    <property type="term" value="F:RNA endonuclease activity"/>
    <property type="evidence" value="ECO:0007669"/>
    <property type="project" value="UniProtKB-UniRule"/>
</dbReference>
<dbReference type="GO" id="GO:0019843">
    <property type="term" value="F:rRNA binding"/>
    <property type="evidence" value="ECO:0007669"/>
    <property type="project" value="UniProtKB-UniRule"/>
</dbReference>
<name>A0A369ZE33_HAEPH</name>
<dbReference type="PANTHER" id="PTHR35562:SF1">
    <property type="entry name" value="UPF0115 PROTEIN YFCN"/>
    <property type="match status" value="1"/>
</dbReference>
<evidence type="ECO:0000256" key="5">
    <source>
        <dbReference type="ARBA" id="ARBA00022884"/>
    </source>
</evidence>
<dbReference type="InterPro" id="IPR036063">
    <property type="entry name" value="Smr_dom_sf"/>
</dbReference>
<evidence type="ECO:0000256" key="3">
    <source>
        <dbReference type="ARBA" id="ARBA00022759"/>
    </source>
</evidence>
<dbReference type="SMART" id="SM00463">
    <property type="entry name" value="SMR"/>
    <property type="match status" value="1"/>
</dbReference>
<keyword evidence="3 6" id="KW-0255">Endonuclease</keyword>
<sequence>MTETDDFALFREAIKGTKKIKQDTFIPSQPPRKKINELREMQEQKDTEFFFSDEYEPLLKEENEKVRYLREDVDPYILKQLRRGDFQPELFLDLHGLTKEKAKKELAALILACEREHVYCASIMTGFGTRTLKDQIPRWLVQHPKVLALHQAPKEWGGDAAILILVEQQESLERRLFEY</sequence>
<protein>
    <recommendedName>
        <fullName evidence="6">Ribosome rescue factor SmrB</fullName>
        <ecNumber evidence="6">3.1.-.-</ecNumber>
    </recommendedName>
</protein>
<keyword evidence="5 6" id="KW-0694">RNA-binding</keyword>
<dbReference type="STRING" id="735.B0185_03785"/>
<dbReference type="AlphaFoldDB" id="A0A369ZE33"/>
<dbReference type="Gene3D" id="3.30.1370.110">
    <property type="match status" value="1"/>
</dbReference>
<evidence type="ECO:0000256" key="6">
    <source>
        <dbReference type="HAMAP-Rule" id="MF_01042"/>
    </source>
</evidence>
<organism evidence="8 9">
    <name type="scientific">Haemophilus parahaemolyticus</name>
    <dbReference type="NCBI Taxonomy" id="735"/>
    <lineage>
        <taxon>Bacteria</taxon>
        <taxon>Pseudomonadati</taxon>
        <taxon>Pseudomonadota</taxon>
        <taxon>Gammaproteobacteria</taxon>
        <taxon>Pasteurellales</taxon>
        <taxon>Pasteurellaceae</taxon>
        <taxon>Haemophilus</taxon>
    </lineage>
</organism>
<proteinExistence type="inferred from homology"/>